<dbReference type="InterPro" id="IPR036188">
    <property type="entry name" value="FAD/NAD-bd_sf"/>
</dbReference>
<evidence type="ECO:0000313" key="3">
    <source>
        <dbReference type="EMBL" id="NEX78134.1"/>
    </source>
</evidence>
<dbReference type="PRINTS" id="PR00420">
    <property type="entry name" value="RNGMNOXGNASE"/>
</dbReference>
<dbReference type="Pfam" id="PF01266">
    <property type="entry name" value="DAO"/>
    <property type="match status" value="1"/>
</dbReference>
<dbReference type="GO" id="GO:0016491">
    <property type="term" value="F:oxidoreductase activity"/>
    <property type="evidence" value="ECO:0007669"/>
    <property type="project" value="UniProtKB-KW"/>
</dbReference>
<evidence type="ECO:0000313" key="4">
    <source>
        <dbReference type="Proteomes" id="UP000481621"/>
    </source>
</evidence>
<dbReference type="Gene3D" id="3.30.9.10">
    <property type="entry name" value="D-Amino Acid Oxidase, subunit A, domain 2"/>
    <property type="match status" value="1"/>
</dbReference>
<proteinExistence type="predicted"/>
<dbReference type="EMBL" id="JAAIUV010000004">
    <property type="protein sequence ID" value="NEX78134.1"/>
    <property type="molecule type" value="Genomic_DNA"/>
</dbReference>
<evidence type="ECO:0000256" key="1">
    <source>
        <dbReference type="ARBA" id="ARBA00023002"/>
    </source>
</evidence>
<evidence type="ECO:0000259" key="2">
    <source>
        <dbReference type="Pfam" id="PF01266"/>
    </source>
</evidence>
<dbReference type="AlphaFoldDB" id="A0A6B3TMG6"/>
<sequence>MTSLPQTADVVIIGAGLMGCSTAYELAKRGIKNIVVLEKNAIGSGATGQSSGVLRGHYSYPILTRMAVQSLETFKHAKEILGNDVGYQPVGYMFGVDEENIETLKKNVKMQQSNGVNTRIVSKEEVKKEIWPQLDTDQFGAFAFEPEGGYGDPVLTNQAYADAARALGVKIKQYCGVHRVITSEDGSKVVGVETVDGHTVFSSCLIVAAGIGAHHLMKNVGVNVPVKGQRAQLVYISPGTYMGRVPSFGDFKHDQYIKPEVSSGHLLLGNADHANPQYIDPADYDAGNYPRHATEEAIEKAIVKFLSCFPTLVQSKLISSYSAAYEITPDGIPFISSTPIEGIFLCTGFSGHGFKITPSVGKLTADLVLEGKSRQKGIDLAPFRLTRFEENDLLEPEHPYTTTVNRHV</sequence>
<name>A0A6B3TMG6_9BACI</name>
<feature type="domain" description="FAD dependent oxidoreductase" evidence="2">
    <location>
        <begin position="9"/>
        <end position="367"/>
    </location>
</feature>
<keyword evidence="1" id="KW-0560">Oxidoreductase</keyword>
<keyword evidence="4" id="KW-1185">Reference proteome</keyword>
<protein>
    <submittedName>
        <fullName evidence="3">FAD-binding oxidoreductase</fullName>
    </submittedName>
</protein>
<accession>A0A6B3TMG6</accession>
<gene>
    <name evidence="3" type="ORF">G4Z05_04420</name>
</gene>
<dbReference type="InterPro" id="IPR006076">
    <property type="entry name" value="FAD-dep_OxRdtase"/>
</dbReference>
<dbReference type="SUPFAM" id="SSF51905">
    <property type="entry name" value="FAD/NAD(P)-binding domain"/>
    <property type="match status" value="1"/>
</dbReference>
<dbReference type="RefSeq" id="WP_163250642.1">
    <property type="nucleotide sequence ID" value="NZ_JAAIUV010000004.1"/>
</dbReference>
<dbReference type="Proteomes" id="UP000481621">
    <property type="component" value="Unassembled WGS sequence"/>
</dbReference>
<reference evidence="3" key="1">
    <citation type="submission" date="2020-02" db="EMBL/GenBank/DDBJ databases">
        <title>Bacillus sedimentmangrovi sp. nov., isolated from sediment of the mangrove ecosystem.</title>
        <authorList>
            <person name="Liu G."/>
        </authorList>
    </citation>
    <scope>NUCLEOTIDE SEQUENCE [LARGE SCALE GENOMIC DNA]</scope>
    <source>
        <strain evidence="3">SgZ-7</strain>
    </source>
</reference>
<dbReference type="PANTHER" id="PTHR13847">
    <property type="entry name" value="SARCOSINE DEHYDROGENASE-RELATED"/>
    <property type="match status" value="1"/>
</dbReference>
<organism evidence="3 4">
    <name type="scientific">Neobacillus thermocopriae</name>
    <dbReference type="NCBI Taxonomy" id="1215031"/>
    <lineage>
        <taxon>Bacteria</taxon>
        <taxon>Bacillati</taxon>
        <taxon>Bacillota</taxon>
        <taxon>Bacilli</taxon>
        <taxon>Bacillales</taxon>
        <taxon>Bacillaceae</taxon>
        <taxon>Neobacillus</taxon>
    </lineage>
</organism>
<comment type="caution">
    <text evidence="3">The sequence shown here is derived from an EMBL/GenBank/DDBJ whole genome shotgun (WGS) entry which is preliminary data.</text>
</comment>
<dbReference type="Gene3D" id="3.50.50.60">
    <property type="entry name" value="FAD/NAD(P)-binding domain"/>
    <property type="match status" value="1"/>
</dbReference>
<dbReference type="GO" id="GO:0005737">
    <property type="term" value="C:cytoplasm"/>
    <property type="evidence" value="ECO:0007669"/>
    <property type="project" value="TreeGrafter"/>
</dbReference>
<dbReference type="PANTHER" id="PTHR13847:SF287">
    <property type="entry name" value="FAD-DEPENDENT OXIDOREDUCTASE DOMAIN-CONTAINING PROTEIN 1"/>
    <property type="match status" value="1"/>
</dbReference>